<evidence type="ECO:0000259" key="3">
    <source>
        <dbReference type="Pfam" id="PF02441"/>
    </source>
</evidence>
<dbReference type="GO" id="GO:0004633">
    <property type="term" value="F:phosphopantothenoylcysteine decarboxylase activity"/>
    <property type="evidence" value="ECO:0007669"/>
    <property type="project" value="TreeGrafter"/>
</dbReference>
<reference key="2">
    <citation type="submission" date="2011-10" db="EMBL/GenBank/DDBJ databases">
        <title>The genome and transcriptome sequence of Clonorchis sinensis provide insights into the carcinogenic liver fluke.</title>
        <authorList>
            <person name="Wang X."/>
            <person name="Huang Y."/>
            <person name="Chen W."/>
            <person name="Liu H."/>
            <person name="Guo L."/>
            <person name="Chen Y."/>
            <person name="Luo F."/>
            <person name="Zhou W."/>
            <person name="Sun J."/>
            <person name="Mao Q."/>
            <person name="Liang P."/>
            <person name="Zhou C."/>
            <person name="Tian Y."/>
            <person name="Men J."/>
            <person name="Lv X."/>
            <person name="Huang L."/>
            <person name="Zhou J."/>
            <person name="Hu Y."/>
            <person name="Li R."/>
            <person name="Zhang F."/>
            <person name="Lei H."/>
            <person name="Li X."/>
            <person name="Hu X."/>
            <person name="Liang C."/>
            <person name="Xu J."/>
            <person name="Wu Z."/>
            <person name="Yu X."/>
        </authorList>
    </citation>
    <scope>NUCLEOTIDE SEQUENCE</scope>
    <source>
        <strain>Henan</strain>
    </source>
</reference>
<gene>
    <name evidence="4" type="ORF">CLF_112406</name>
</gene>
<evidence type="ECO:0000313" key="4">
    <source>
        <dbReference type="EMBL" id="GAA57258.1"/>
    </source>
</evidence>
<accession>G7YWC8</accession>
<dbReference type="InterPro" id="IPR003382">
    <property type="entry name" value="Flavoprotein"/>
</dbReference>
<dbReference type="EMBL" id="DF144622">
    <property type="protein sequence ID" value="GAA57258.1"/>
    <property type="molecule type" value="Genomic_DNA"/>
</dbReference>
<dbReference type="GO" id="GO:0010181">
    <property type="term" value="F:FMN binding"/>
    <property type="evidence" value="ECO:0007669"/>
    <property type="project" value="TreeGrafter"/>
</dbReference>
<feature type="domain" description="Flavoprotein" evidence="3">
    <location>
        <begin position="21"/>
        <end position="92"/>
    </location>
</feature>
<dbReference type="Gene3D" id="3.40.50.1950">
    <property type="entry name" value="Flavin prenyltransferase-like"/>
    <property type="match status" value="1"/>
</dbReference>
<dbReference type="SUPFAM" id="SSF52507">
    <property type="entry name" value="Homo-oligomeric flavin-containing Cys decarboxylases, HFCD"/>
    <property type="match status" value="1"/>
</dbReference>
<sequence length="93" mass="10433">MLRFDAVIVSSEADSSVSTRRLLLGVTASVAAIKTPLLVEQLTQLGFEIRVIATENSLKFFDPNDLSVRVFRDLEEWSTWSKRGDPILHIEVS</sequence>
<dbReference type="PANTHER" id="PTHR14359">
    <property type="entry name" value="HOMO-OLIGOMERIC FLAVIN CONTAINING CYS DECARBOXYLASE FAMILY"/>
    <property type="match status" value="1"/>
</dbReference>
<keyword evidence="5" id="KW-1185">Reference proteome</keyword>
<organism evidence="4 5">
    <name type="scientific">Clonorchis sinensis</name>
    <name type="common">Chinese liver fluke</name>
    <dbReference type="NCBI Taxonomy" id="79923"/>
    <lineage>
        <taxon>Eukaryota</taxon>
        <taxon>Metazoa</taxon>
        <taxon>Spiralia</taxon>
        <taxon>Lophotrochozoa</taxon>
        <taxon>Platyhelminthes</taxon>
        <taxon>Trematoda</taxon>
        <taxon>Digenea</taxon>
        <taxon>Opisthorchiida</taxon>
        <taxon>Opisthorchiata</taxon>
        <taxon>Opisthorchiidae</taxon>
        <taxon>Clonorchis</taxon>
    </lineage>
</organism>
<evidence type="ECO:0000256" key="1">
    <source>
        <dbReference type="ARBA" id="ARBA00022993"/>
    </source>
</evidence>
<dbReference type="Proteomes" id="UP000008909">
    <property type="component" value="Unassembled WGS sequence"/>
</dbReference>
<dbReference type="InterPro" id="IPR036551">
    <property type="entry name" value="Flavin_trans-like"/>
</dbReference>
<dbReference type="GO" id="GO:0015937">
    <property type="term" value="P:coenzyme A biosynthetic process"/>
    <property type="evidence" value="ECO:0007669"/>
    <property type="project" value="UniProtKB-KW"/>
</dbReference>
<evidence type="ECO:0000313" key="5">
    <source>
        <dbReference type="Proteomes" id="UP000008909"/>
    </source>
</evidence>
<reference evidence="4" key="1">
    <citation type="journal article" date="2011" name="Genome Biol.">
        <title>The draft genome of the carcinogenic human liver fluke Clonorchis sinensis.</title>
        <authorList>
            <person name="Wang X."/>
            <person name="Chen W."/>
            <person name="Huang Y."/>
            <person name="Sun J."/>
            <person name="Men J."/>
            <person name="Liu H."/>
            <person name="Luo F."/>
            <person name="Guo L."/>
            <person name="Lv X."/>
            <person name="Deng C."/>
            <person name="Zhou C."/>
            <person name="Fan Y."/>
            <person name="Li X."/>
            <person name="Huang L."/>
            <person name="Hu Y."/>
            <person name="Liang C."/>
            <person name="Hu X."/>
            <person name="Xu J."/>
            <person name="Yu X."/>
        </authorList>
    </citation>
    <scope>NUCLEOTIDE SEQUENCE [LARGE SCALE GENOMIC DNA]</scope>
    <source>
        <strain evidence="4">Henan</strain>
    </source>
</reference>
<dbReference type="GO" id="GO:0071513">
    <property type="term" value="C:phosphopantothenoylcysteine decarboxylase complex"/>
    <property type="evidence" value="ECO:0007669"/>
    <property type="project" value="TreeGrafter"/>
</dbReference>
<name>G7YWC8_CLOSI</name>
<dbReference type="AlphaFoldDB" id="G7YWC8"/>
<dbReference type="Pfam" id="PF02441">
    <property type="entry name" value="Flavoprotein"/>
    <property type="match status" value="1"/>
</dbReference>
<comment type="similarity">
    <text evidence="2">Belongs to the HFCD (homooligomeric flavin containing Cys decarboxylase) superfamily.</text>
</comment>
<proteinExistence type="inferred from homology"/>
<protein>
    <submittedName>
        <fullName evidence="4">Phosphopantothenoylcysteine decarboxylase</fullName>
    </submittedName>
</protein>
<keyword evidence="1" id="KW-0173">Coenzyme A biosynthesis</keyword>
<evidence type="ECO:0000256" key="2">
    <source>
        <dbReference type="ARBA" id="ARBA00038350"/>
    </source>
</evidence>
<dbReference type="PANTHER" id="PTHR14359:SF6">
    <property type="entry name" value="PHOSPHOPANTOTHENOYLCYSTEINE DECARBOXYLASE"/>
    <property type="match status" value="1"/>
</dbReference>